<dbReference type="AlphaFoldDB" id="A0A5E4R2G4"/>
<evidence type="ECO:0000256" key="4">
    <source>
        <dbReference type="SAM" id="SignalP"/>
    </source>
</evidence>
<evidence type="ECO:0008006" key="7">
    <source>
        <dbReference type="Google" id="ProtNLM"/>
    </source>
</evidence>
<organism evidence="5 6">
    <name type="scientific">Leptidea sinapis</name>
    <dbReference type="NCBI Taxonomy" id="189913"/>
    <lineage>
        <taxon>Eukaryota</taxon>
        <taxon>Metazoa</taxon>
        <taxon>Ecdysozoa</taxon>
        <taxon>Arthropoda</taxon>
        <taxon>Hexapoda</taxon>
        <taxon>Insecta</taxon>
        <taxon>Pterygota</taxon>
        <taxon>Neoptera</taxon>
        <taxon>Endopterygota</taxon>
        <taxon>Lepidoptera</taxon>
        <taxon>Glossata</taxon>
        <taxon>Ditrysia</taxon>
        <taxon>Papilionoidea</taxon>
        <taxon>Pieridae</taxon>
        <taxon>Dismorphiinae</taxon>
        <taxon>Leptidea</taxon>
    </lineage>
</organism>
<dbReference type="PANTHER" id="PTHR46342:SF1">
    <property type="entry name" value="ALPHA-CATULIN"/>
    <property type="match status" value="1"/>
</dbReference>
<keyword evidence="3" id="KW-0963">Cytoplasm</keyword>
<protein>
    <recommendedName>
        <fullName evidence="7">Alpha-catulin</fullName>
    </recommendedName>
</protein>
<gene>
    <name evidence="5" type="ORF">LSINAPIS_LOCUS13984</name>
</gene>
<evidence type="ECO:0000313" key="6">
    <source>
        <dbReference type="Proteomes" id="UP000324832"/>
    </source>
</evidence>
<feature type="signal peptide" evidence="4">
    <location>
        <begin position="1"/>
        <end position="19"/>
    </location>
</feature>
<dbReference type="GO" id="GO:0007155">
    <property type="term" value="P:cell adhesion"/>
    <property type="evidence" value="ECO:0007669"/>
    <property type="project" value="InterPro"/>
</dbReference>
<reference evidence="5 6" key="1">
    <citation type="submission" date="2017-07" db="EMBL/GenBank/DDBJ databases">
        <authorList>
            <person name="Talla V."/>
            <person name="Backstrom N."/>
        </authorList>
    </citation>
    <scope>NUCLEOTIDE SEQUENCE [LARGE SCALE GENOMIC DNA]</scope>
</reference>
<dbReference type="EMBL" id="FZQP02006837">
    <property type="protein sequence ID" value="VVD04163.1"/>
    <property type="molecule type" value="Genomic_DNA"/>
</dbReference>
<dbReference type="SUPFAM" id="SSF47220">
    <property type="entry name" value="alpha-catenin/vinculin-like"/>
    <property type="match status" value="1"/>
</dbReference>
<sequence length="322" mass="35336">MVTAARGLLGAVTRVLLLADMVVVRQLLLAKDKVARSLDRLESVSNFAEFVRAFTEFGGSMVELARLTAERRADLRDERRRAQVAAARNVLERSTLMLLTSSKMRRAMDLIHYVVRDGLPGHDDQTHELQPFSDSQEQAAQWETGTALGALRGLATQVRTARSRGGADAARRRALAATLRALVERTHDFTDSAYTSHEHRQRILALAERIAYELERLEEQGSSGTLAALESSCAGAISAASELERALVVAARDQAKDLAPLAEQARKLASDLSHLASSCGERESERLHNIASQLHEQLDHIIEAGSVFSSFVTIILDFSTIQ</sequence>
<comment type="similarity">
    <text evidence="2">Belongs to the vinculin/alpha-catenin family.</text>
</comment>
<dbReference type="GO" id="GO:0045296">
    <property type="term" value="F:cadherin binding"/>
    <property type="evidence" value="ECO:0007669"/>
    <property type="project" value="InterPro"/>
</dbReference>
<dbReference type="GO" id="GO:0007266">
    <property type="term" value="P:Rho protein signal transduction"/>
    <property type="evidence" value="ECO:0007669"/>
    <property type="project" value="InterPro"/>
</dbReference>
<dbReference type="Pfam" id="PF01044">
    <property type="entry name" value="Vinculin"/>
    <property type="match status" value="1"/>
</dbReference>
<dbReference type="InterPro" id="IPR030045">
    <property type="entry name" value="CTNNAL1"/>
</dbReference>
<evidence type="ECO:0000256" key="3">
    <source>
        <dbReference type="ARBA" id="ARBA00022490"/>
    </source>
</evidence>
<proteinExistence type="inferred from homology"/>
<dbReference type="Proteomes" id="UP000324832">
    <property type="component" value="Unassembled WGS sequence"/>
</dbReference>
<evidence type="ECO:0000313" key="5">
    <source>
        <dbReference type="EMBL" id="VVD04163.1"/>
    </source>
</evidence>
<comment type="subcellular location">
    <subcellularLocation>
        <location evidence="1">Cytoplasm</location>
    </subcellularLocation>
</comment>
<dbReference type="InterPro" id="IPR001033">
    <property type="entry name" value="Alpha_catenin"/>
</dbReference>
<dbReference type="PRINTS" id="PR00805">
    <property type="entry name" value="ALPHACATENIN"/>
</dbReference>
<dbReference type="PANTHER" id="PTHR46342">
    <property type="entry name" value="ALPHA-CATULIN"/>
    <property type="match status" value="1"/>
</dbReference>
<feature type="chain" id="PRO_5022904654" description="Alpha-catulin" evidence="4">
    <location>
        <begin position="20"/>
        <end position="322"/>
    </location>
</feature>
<accession>A0A5E4R2G4</accession>
<evidence type="ECO:0000256" key="1">
    <source>
        <dbReference type="ARBA" id="ARBA00004496"/>
    </source>
</evidence>
<dbReference type="InterPro" id="IPR036723">
    <property type="entry name" value="Alpha-catenin/vinculin-like_sf"/>
</dbReference>
<dbReference type="GO" id="GO:0051015">
    <property type="term" value="F:actin filament binding"/>
    <property type="evidence" value="ECO:0007669"/>
    <property type="project" value="InterPro"/>
</dbReference>
<name>A0A5E4R2G4_9NEOP</name>
<dbReference type="InterPro" id="IPR006077">
    <property type="entry name" value="Vinculin/catenin"/>
</dbReference>
<dbReference type="Gene3D" id="1.20.120.230">
    <property type="entry name" value="Alpha-catenin/vinculin-like"/>
    <property type="match status" value="1"/>
</dbReference>
<dbReference type="GO" id="GO:0005737">
    <property type="term" value="C:cytoplasm"/>
    <property type="evidence" value="ECO:0007669"/>
    <property type="project" value="UniProtKB-SubCell"/>
</dbReference>
<dbReference type="GO" id="GO:0071944">
    <property type="term" value="C:cell periphery"/>
    <property type="evidence" value="ECO:0007669"/>
    <property type="project" value="UniProtKB-ARBA"/>
</dbReference>
<evidence type="ECO:0000256" key="2">
    <source>
        <dbReference type="ARBA" id="ARBA00008376"/>
    </source>
</evidence>
<keyword evidence="4" id="KW-0732">Signal</keyword>
<keyword evidence="6" id="KW-1185">Reference proteome</keyword>